<sequence>MTNKILFLLSFIISVFQVKAQVLYNYPKGQDFYEGGRDGLFKEIQDVVVKNNVKPCEKTEALFMRFIVYPDSKVKFVADEDTNAVESNKCLKNKVLEIVKKTNNWKPAEIDGKKTPAMFSTLFSDDLLFNKLEEGDFIRPVYMHKDKESDIMKFRENFAKCFDANGYRSNTDYSFVLNFDVDTSGAAGFFYIENQSNLDKFNEMVVKCASNTKKSYWKPGYYKGVPIKQVFRMPIKFTAN</sequence>
<accession>A0ABT2W5V5</accession>
<keyword evidence="2" id="KW-1185">Reference proteome</keyword>
<comment type="caution">
    <text evidence="1">The sequence shown here is derived from an EMBL/GenBank/DDBJ whole genome shotgun (WGS) entry which is preliminary data.</text>
</comment>
<evidence type="ECO:0000313" key="2">
    <source>
        <dbReference type="Proteomes" id="UP001208649"/>
    </source>
</evidence>
<gene>
    <name evidence="1" type="ORF">NZ698_09095</name>
</gene>
<dbReference type="RefSeq" id="WP_263002801.1">
    <property type="nucleotide sequence ID" value="NZ_JAOTEM010000002.1"/>
</dbReference>
<evidence type="ECO:0000313" key="1">
    <source>
        <dbReference type="EMBL" id="MCU7617354.1"/>
    </source>
</evidence>
<reference evidence="2" key="1">
    <citation type="submission" date="2023-07" db="EMBL/GenBank/DDBJ databases">
        <title>Chryseobacterium sp. strain PBS4-4 Genome sequencing and assembly.</title>
        <authorList>
            <person name="Jung Y."/>
        </authorList>
    </citation>
    <scope>NUCLEOTIDE SEQUENCE [LARGE SCALE GENOMIC DNA]</scope>
    <source>
        <strain evidence="2">PBS4-4</strain>
    </source>
</reference>
<evidence type="ECO:0008006" key="3">
    <source>
        <dbReference type="Google" id="ProtNLM"/>
    </source>
</evidence>
<dbReference type="EMBL" id="JAOTEM010000002">
    <property type="protein sequence ID" value="MCU7617354.1"/>
    <property type="molecule type" value="Genomic_DNA"/>
</dbReference>
<name>A0ABT2W5V5_9FLAO</name>
<dbReference type="Proteomes" id="UP001208649">
    <property type="component" value="Unassembled WGS sequence"/>
</dbReference>
<organism evidence="1 2">
    <name type="scientific">Chryseobacterium edaphi</name>
    <dbReference type="NCBI Taxonomy" id="2976532"/>
    <lineage>
        <taxon>Bacteria</taxon>
        <taxon>Pseudomonadati</taxon>
        <taxon>Bacteroidota</taxon>
        <taxon>Flavobacteriia</taxon>
        <taxon>Flavobacteriales</taxon>
        <taxon>Weeksellaceae</taxon>
        <taxon>Chryseobacterium group</taxon>
        <taxon>Chryseobacterium</taxon>
    </lineage>
</organism>
<protein>
    <recommendedName>
        <fullName evidence="3">TonB C-terminal domain-containing protein</fullName>
    </recommendedName>
</protein>
<proteinExistence type="predicted"/>